<proteinExistence type="predicted"/>
<evidence type="ECO:0000256" key="1">
    <source>
        <dbReference type="ARBA" id="ARBA00023015"/>
    </source>
</evidence>
<dbReference type="PROSITE" id="PS00622">
    <property type="entry name" value="HTH_LUXR_1"/>
    <property type="match status" value="1"/>
</dbReference>
<dbReference type="SMART" id="SM00421">
    <property type="entry name" value="HTH_LUXR"/>
    <property type="match status" value="1"/>
</dbReference>
<accession>A0ABU3C9Q5</accession>
<keyword evidence="6" id="KW-1185">Reference proteome</keyword>
<keyword evidence="1" id="KW-0805">Transcription regulation</keyword>
<dbReference type="PANTHER" id="PTHR44688:SF16">
    <property type="entry name" value="DNA-BINDING TRANSCRIPTIONAL ACTIVATOR DEVR_DOSR"/>
    <property type="match status" value="1"/>
</dbReference>
<dbReference type="Pfam" id="PF00196">
    <property type="entry name" value="GerE"/>
    <property type="match status" value="1"/>
</dbReference>
<dbReference type="PROSITE" id="PS50043">
    <property type="entry name" value="HTH_LUXR_2"/>
    <property type="match status" value="1"/>
</dbReference>
<dbReference type="PRINTS" id="PR00038">
    <property type="entry name" value="HTHLUXR"/>
</dbReference>
<evidence type="ECO:0000259" key="4">
    <source>
        <dbReference type="PROSITE" id="PS50043"/>
    </source>
</evidence>
<evidence type="ECO:0000256" key="3">
    <source>
        <dbReference type="ARBA" id="ARBA00023163"/>
    </source>
</evidence>
<dbReference type="Gene3D" id="3.30.450.20">
    <property type="entry name" value="PAS domain"/>
    <property type="match status" value="1"/>
</dbReference>
<dbReference type="InterPro" id="IPR016032">
    <property type="entry name" value="Sig_transdc_resp-reg_C-effctor"/>
</dbReference>
<evidence type="ECO:0000313" key="6">
    <source>
        <dbReference type="Proteomes" id="UP001262889"/>
    </source>
</evidence>
<comment type="caution">
    <text evidence="5">The sequence shown here is derived from an EMBL/GenBank/DDBJ whole genome shotgun (WGS) entry which is preliminary data.</text>
</comment>
<protein>
    <submittedName>
        <fullName evidence="5">Helix-turn-helix transcriptional regulator</fullName>
    </submittedName>
</protein>
<evidence type="ECO:0000313" key="5">
    <source>
        <dbReference type="EMBL" id="MDT0643071.1"/>
    </source>
</evidence>
<dbReference type="InterPro" id="IPR036388">
    <property type="entry name" value="WH-like_DNA-bd_sf"/>
</dbReference>
<dbReference type="Gene3D" id="1.10.10.10">
    <property type="entry name" value="Winged helix-like DNA-binding domain superfamily/Winged helix DNA-binding domain"/>
    <property type="match status" value="1"/>
</dbReference>
<name>A0ABU3C9Q5_9FLAO</name>
<organism evidence="5 6">
    <name type="scientific">Autumnicola tepida</name>
    <dbReference type="NCBI Taxonomy" id="3075595"/>
    <lineage>
        <taxon>Bacteria</taxon>
        <taxon>Pseudomonadati</taxon>
        <taxon>Bacteroidota</taxon>
        <taxon>Flavobacteriia</taxon>
        <taxon>Flavobacteriales</taxon>
        <taxon>Flavobacteriaceae</taxon>
        <taxon>Autumnicola</taxon>
    </lineage>
</organism>
<dbReference type="EMBL" id="JAVRHQ010000010">
    <property type="protein sequence ID" value="MDT0643071.1"/>
    <property type="molecule type" value="Genomic_DNA"/>
</dbReference>
<dbReference type="PANTHER" id="PTHR44688">
    <property type="entry name" value="DNA-BINDING TRANSCRIPTIONAL ACTIVATOR DEVR_DOSR"/>
    <property type="match status" value="1"/>
</dbReference>
<evidence type="ECO:0000256" key="2">
    <source>
        <dbReference type="ARBA" id="ARBA00023125"/>
    </source>
</evidence>
<dbReference type="SUPFAM" id="SSF46894">
    <property type="entry name" value="C-terminal effector domain of the bipartite response regulators"/>
    <property type="match status" value="1"/>
</dbReference>
<dbReference type="InterPro" id="IPR000792">
    <property type="entry name" value="Tscrpt_reg_LuxR_C"/>
</dbReference>
<sequence length="265" mass="30381">MSKEENKIAELWKKQYSSHILKYSRYEITEQFQKFALMFAPGESYFYILNMHNLELDYVSPGVNEFIDICAENVTMQQLLNLALPEEIEKLEKKEMVIKDFFTNYLSPSEFLDYKLVYTYRMEDYKEKKRLMLMQATPLSVDKNNTPLHVLTIHSDISHFGNISTGKVSFMNLKGGKSFFNVPTETGKFNPKAGNDEPDISVTLTVREKEIIDLLAKGYGAKQIANNLNLSIHTVHTHRKNVLAKSGCKNTAELIAESMMAGILQ</sequence>
<reference evidence="5 6" key="1">
    <citation type="submission" date="2023-09" db="EMBL/GenBank/DDBJ databases">
        <authorList>
            <person name="Rey-Velasco X."/>
        </authorList>
    </citation>
    <scope>NUCLEOTIDE SEQUENCE [LARGE SCALE GENOMIC DNA]</scope>
    <source>
        <strain evidence="5 6">F363</strain>
    </source>
</reference>
<dbReference type="RefSeq" id="WP_311534694.1">
    <property type="nucleotide sequence ID" value="NZ_JAVRHQ010000010.1"/>
</dbReference>
<dbReference type="CDD" id="cd06170">
    <property type="entry name" value="LuxR_C_like"/>
    <property type="match status" value="1"/>
</dbReference>
<feature type="domain" description="HTH luxR-type" evidence="4">
    <location>
        <begin position="197"/>
        <end position="262"/>
    </location>
</feature>
<keyword evidence="2" id="KW-0238">DNA-binding</keyword>
<keyword evidence="3" id="KW-0804">Transcription</keyword>
<dbReference type="Proteomes" id="UP001262889">
    <property type="component" value="Unassembled WGS sequence"/>
</dbReference>
<gene>
    <name evidence="5" type="ORF">RM553_09555</name>
</gene>